<dbReference type="SUPFAM" id="SSF54593">
    <property type="entry name" value="Glyoxalase/Bleomycin resistance protein/Dihydroxybiphenyl dioxygenase"/>
    <property type="match status" value="1"/>
</dbReference>
<name>A0A5S4FQD1_9ACTN</name>
<accession>A0A5S4FQD1</accession>
<protein>
    <submittedName>
        <fullName evidence="2">VOC family protein</fullName>
    </submittedName>
</protein>
<dbReference type="AlphaFoldDB" id="A0A5S4FQD1"/>
<comment type="caution">
    <text evidence="2">The sequence shown here is derived from an EMBL/GenBank/DDBJ whole genome shotgun (WGS) entry which is preliminary data.</text>
</comment>
<dbReference type="InterPro" id="IPR025870">
    <property type="entry name" value="Glyoxalase-like_dom"/>
</dbReference>
<dbReference type="InterPro" id="IPR029068">
    <property type="entry name" value="Glyas_Bleomycin-R_OHBP_Dase"/>
</dbReference>
<feature type="domain" description="VOC" evidence="1">
    <location>
        <begin position="196"/>
        <end position="314"/>
    </location>
</feature>
<dbReference type="Gene3D" id="3.10.180.10">
    <property type="entry name" value="2,3-Dihydroxybiphenyl 1,2-Dioxygenase, domain 1"/>
    <property type="match status" value="1"/>
</dbReference>
<keyword evidence="3" id="KW-1185">Reference proteome</keyword>
<sequence>MGHDVSGLHHVGHIVHDMGQALERYRRMGFALPGPAYPVVGEPPEPVGVGNTHAYFAGNFVELVAVAGAGRVPADARLIPLRAPAERLPALKEAVRGTAANLEACLRRFEGVHILMFDSPGIDGAAARLAASGVGHGGVQAAQRPVETADGVRMEPVRWLEIDGVGPGLVPEGRVGLAENTSAHDTAGHPNGAVELVECVLCVADDELDAAEQRYQRYVGRTASRDGAVRTFTLGEGRGRITLVGASGLDGLLPGEGATALPGFAAYAVAVRDVAATGRFLREAGVPVAKTDAGEIFVPAREALGTAILFRQVG</sequence>
<proteinExistence type="predicted"/>
<dbReference type="PROSITE" id="PS51819">
    <property type="entry name" value="VOC"/>
    <property type="match status" value="1"/>
</dbReference>
<gene>
    <name evidence="2" type="ORF">ETD86_10190</name>
</gene>
<dbReference type="Proteomes" id="UP000309128">
    <property type="component" value="Unassembled WGS sequence"/>
</dbReference>
<evidence type="ECO:0000313" key="2">
    <source>
        <dbReference type="EMBL" id="TMR22789.1"/>
    </source>
</evidence>
<organism evidence="2 3">
    <name type="scientific">Nonomuraea turkmeniaca</name>
    <dbReference type="NCBI Taxonomy" id="103838"/>
    <lineage>
        <taxon>Bacteria</taxon>
        <taxon>Bacillati</taxon>
        <taxon>Actinomycetota</taxon>
        <taxon>Actinomycetes</taxon>
        <taxon>Streptosporangiales</taxon>
        <taxon>Streptosporangiaceae</taxon>
        <taxon>Nonomuraea</taxon>
    </lineage>
</organism>
<dbReference type="EMBL" id="VCKY01000025">
    <property type="protein sequence ID" value="TMR22789.1"/>
    <property type="molecule type" value="Genomic_DNA"/>
</dbReference>
<evidence type="ECO:0000313" key="3">
    <source>
        <dbReference type="Proteomes" id="UP000309128"/>
    </source>
</evidence>
<dbReference type="OrthoDB" id="4152030at2"/>
<dbReference type="RefSeq" id="WP_138665871.1">
    <property type="nucleotide sequence ID" value="NZ_VCKY01000025.1"/>
</dbReference>
<dbReference type="InterPro" id="IPR037523">
    <property type="entry name" value="VOC_core"/>
</dbReference>
<reference evidence="2 3" key="1">
    <citation type="submission" date="2019-05" db="EMBL/GenBank/DDBJ databases">
        <title>Draft genome sequence of Nonomuraea turkmeniaca DSM 43926.</title>
        <authorList>
            <person name="Saricaoglu S."/>
            <person name="Isik K."/>
        </authorList>
    </citation>
    <scope>NUCLEOTIDE SEQUENCE [LARGE SCALE GENOMIC DNA]</scope>
    <source>
        <strain evidence="2 3">DSM 43926</strain>
    </source>
</reference>
<dbReference type="Pfam" id="PF13468">
    <property type="entry name" value="Glyoxalase_3"/>
    <property type="match status" value="1"/>
</dbReference>
<evidence type="ECO:0000259" key="1">
    <source>
        <dbReference type="PROSITE" id="PS51819"/>
    </source>
</evidence>